<name>A0ABP3ZUX9_9ACTN</name>
<dbReference type="EMBL" id="BAAAHK010000003">
    <property type="protein sequence ID" value="GAA0927428.1"/>
    <property type="molecule type" value="Genomic_DNA"/>
</dbReference>
<evidence type="ECO:0000313" key="2">
    <source>
        <dbReference type="Proteomes" id="UP001500542"/>
    </source>
</evidence>
<comment type="caution">
    <text evidence="1">The sequence shown here is derived from an EMBL/GenBank/DDBJ whole genome shotgun (WGS) entry which is preliminary data.</text>
</comment>
<reference evidence="2" key="1">
    <citation type="journal article" date="2019" name="Int. J. Syst. Evol. Microbiol.">
        <title>The Global Catalogue of Microorganisms (GCM) 10K type strain sequencing project: providing services to taxonomists for standard genome sequencing and annotation.</title>
        <authorList>
            <consortium name="The Broad Institute Genomics Platform"/>
            <consortium name="The Broad Institute Genome Sequencing Center for Infectious Disease"/>
            <person name="Wu L."/>
            <person name="Ma J."/>
        </authorList>
    </citation>
    <scope>NUCLEOTIDE SEQUENCE [LARGE SCALE GENOMIC DNA]</scope>
    <source>
        <strain evidence="2">JCM 10977</strain>
    </source>
</reference>
<keyword evidence="2" id="KW-1185">Reference proteome</keyword>
<sequence length="216" mass="22437">MPSNAPTNRRSAADSLSTFFSSAGVLDRQLKEAAAAINASGPPWTAANPGVAQKVRAAKLAPVAGAIPAGMSHDLLQSVVLVLSDLTSRRYAMGSFEFQPSDPYANLLRELRNGHPAAARYADDVAAARALARSTAPLAPVPGSSRRTAEVLLLVRYVTLANGGCGSRGGAVLTRLPEVVWGPVTRNPEADGTVGGVAFSADLDSDGRWQVNLFAC</sequence>
<evidence type="ECO:0008006" key="3">
    <source>
        <dbReference type="Google" id="ProtNLM"/>
    </source>
</evidence>
<proteinExistence type="predicted"/>
<accession>A0ABP3ZUX9</accession>
<evidence type="ECO:0000313" key="1">
    <source>
        <dbReference type="EMBL" id="GAA0927428.1"/>
    </source>
</evidence>
<gene>
    <name evidence="1" type="ORF">GCM10009554_08320</name>
</gene>
<organism evidence="1 2">
    <name type="scientific">Kribbella koreensis</name>
    <dbReference type="NCBI Taxonomy" id="57909"/>
    <lineage>
        <taxon>Bacteria</taxon>
        <taxon>Bacillati</taxon>
        <taxon>Actinomycetota</taxon>
        <taxon>Actinomycetes</taxon>
        <taxon>Propionibacteriales</taxon>
        <taxon>Kribbellaceae</taxon>
        <taxon>Kribbella</taxon>
    </lineage>
</organism>
<dbReference type="Proteomes" id="UP001500542">
    <property type="component" value="Unassembled WGS sequence"/>
</dbReference>
<protein>
    <recommendedName>
        <fullName evidence="3">Gluconate 2-dehydrogenase subunit 3-like protein</fullName>
    </recommendedName>
</protein>